<dbReference type="AlphaFoldDB" id="K5XB93"/>
<keyword evidence="1" id="KW-1133">Transmembrane helix</keyword>
<feature type="transmembrane region" description="Helical" evidence="1">
    <location>
        <begin position="48"/>
        <end position="71"/>
    </location>
</feature>
<organism evidence="2 3">
    <name type="scientific">Phanerochaete carnosa (strain HHB-10118-sp)</name>
    <name type="common">White-rot fungus</name>
    <name type="synonym">Peniophora carnosa</name>
    <dbReference type="NCBI Taxonomy" id="650164"/>
    <lineage>
        <taxon>Eukaryota</taxon>
        <taxon>Fungi</taxon>
        <taxon>Dikarya</taxon>
        <taxon>Basidiomycota</taxon>
        <taxon>Agaricomycotina</taxon>
        <taxon>Agaricomycetes</taxon>
        <taxon>Polyporales</taxon>
        <taxon>Phanerochaetaceae</taxon>
        <taxon>Phanerochaete</taxon>
    </lineage>
</organism>
<feature type="transmembrane region" description="Helical" evidence="1">
    <location>
        <begin position="15"/>
        <end position="36"/>
    </location>
</feature>
<keyword evidence="1" id="KW-0812">Transmembrane</keyword>
<dbReference type="EMBL" id="JH930468">
    <property type="protein sequence ID" value="EKM60222.1"/>
    <property type="molecule type" value="Genomic_DNA"/>
</dbReference>
<dbReference type="HOGENOM" id="CLU_053360_0_0_1"/>
<protein>
    <submittedName>
        <fullName evidence="2">Uncharacterized protein</fullName>
    </submittedName>
</protein>
<sequence>MPAVPAYTQTWCKSGYILGMLVFLTVTFLISVFSALRIFALWRRSRMWYVFPAVVFVLGTIPVGTNLFIWIRSSVEYTKTSQDVGCTSLANIPMKLNTEFVILTRCSAIASDIVVLVLTWVKSFVHWREMRRLGLTSSISGVLLRDGTFYFLALLGMSVLELLTYSTKFMYRSEGTYATIFLQFLPPLLVQRFILNLSRLSHTAEICGTSTSEQHPSLTPLSFRVSSDFLGNIGEPLNHSQSEQVEDSDDIHCAAEERQERIEAGSARFASPATIRREKLTSAGVAPVLLSLESASEESDVGSSAFLYGKAIGPFTAAD</sequence>
<dbReference type="OrthoDB" id="3329341at2759"/>
<keyword evidence="1" id="KW-0472">Membrane</keyword>
<gene>
    <name evidence="2" type="ORF">PHACADRAFT_246061</name>
</gene>
<dbReference type="RefSeq" id="XP_007389695.1">
    <property type="nucleotide sequence ID" value="XM_007389633.1"/>
</dbReference>
<evidence type="ECO:0000313" key="2">
    <source>
        <dbReference type="EMBL" id="EKM60222.1"/>
    </source>
</evidence>
<evidence type="ECO:0000256" key="1">
    <source>
        <dbReference type="SAM" id="Phobius"/>
    </source>
</evidence>
<accession>K5XB93</accession>
<dbReference type="KEGG" id="pco:PHACADRAFT_246061"/>
<name>K5XB93_PHACS</name>
<dbReference type="Proteomes" id="UP000008370">
    <property type="component" value="Unassembled WGS sequence"/>
</dbReference>
<dbReference type="InParanoid" id="K5XB93"/>
<reference evidence="2 3" key="1">
    <citation type="journal article" date="2012" name="BMC Genomics">
        <title>Comparative genomics of the white-rot fungi, Phanerochaete carnosa and P. chrysosporium, to elucidate the genetic basis of the distinct wood types they colonize.</title>
        <authorList>
            <person name="Suzuki H."/>
            <person name="MacDonald J."/>
            <person name="Syed K."/>
            <person name="Salamov A."/>
            <person name="Hori C."/>
            <person name="Aerts A."/>
            <person name="Henrissat B."/>
            <person name="Wiebenga A."/>
            <person name="vanKuyk P.A."/>
            <person name="Barry K."/>
            <person name="Lindquist E."/>
            <person name="LaButti K."/>
            <person name="Lapidus A."/>
            <person name="Lucas S."/>
            <person name="Coutinho P."/>
            <person name="Gong Y."/>
            <person name="Samejima M."/>
            <person name="Mahadevan R."/>
            <person name="Abou-Zaid M."/>
            <person name="de Vries R.P."/>
            <person name="Igarashi K."/>
            <person name="Yadav J.S."/>
            <person name="Grigoriev I.V."/>
            <person name="Master E.R."/>
        </authorList>
    </citation>
    <scope>NUCLEOTIDE SEQUENCE [LARGE SCALE GENOMIC DNA]</scope>
    <source>
        <strain evidence="2 3">HHB-10118-sp</strain>
    </source>
</reference>
<dbReference type="GeneID" id="18913718"/>
<proteinExistence type="predicted"/>
<feature type="transmembrane region" description="Helical" evidence="1">
    <location>
        <begin position="100"/>
        <end position="121"/>
    </location>
</feature>
<feature type="transmembrane region" description="Helical" evidence="1">
    <location>
        <begin position="142"/>
        <end position="163"/>
    </location>
</feature>
<keyword evidence="3" id="KW-1185">Reference proteome</keyword>
<evidence type="ECO:0000313" key="3">
    <source>
        <dbReference type="Proteomes" id="UP000008370"/>
    </source>
</evidence>